<evidence type="ECO:0000256" key="1">
    <source>
        <dbReference type="SAM" id="Phobius"/>
    </source>
</evidence>
<accession>A0ABR5AB57</accession>
<keyword evidence="1" id="KW-0472">Membrane</keyword>
<keyword evidence="1" id="KW-0812">Transmembrane</keyword>
<dbReference type="EMBL" id="JXAK01000066">
    <property type="protein sequence ID" value="KIL38294.1"/>
    <property type="molecule type" value="Genomic_DNA"/>
</dbReference>
<feature type="transmembrane region" description="Helical" evidence="1">
    <location>
        <begin position="45"/>
        <end position="65"/>
    </location>
</feature>
<keyword evidence="1" id="KW-1133">Transmembrane helix</keyword>
<gene>
    <name evidence="2" type="ORF">SD70_27140</name>
</gene>
<proteinExistence type="predicted"/>
<evidence type="ECO:0000313" key="2">
    <source>
        <dbReference type="EMBL" id="KIL38294.1"/>
    </source>
</evidence>
<protein>
    <recommendedName>
        <fullName evidence="4">Hemolysin XhlA</fullName>
    </recommendedName>
</protein>
<evidence type="ECO:0008006" key="4">
    <source>
        <dbReference type="Google" id="ProtNLM"/>
    </source>
</evidence>
<dbReference type="Proteomes" id="UP000031967">
    <property type="component" value="Unassembled WGS sequence"/>
</dbReference>
<comment type="caution">
    <text evidence="2">The sequence shown here is derived from an EMBL/GenBank/DDBJ whole genome shotgun (WGS) entry which is preliminary data.</text>
</comment>
<name>A0ABR5AB57_9BACL</name>
<organism evidence="2 3">
    <name type="scientific">Gordoniibacillus kamchatkensis</name>
    <dbReference type="NCBI Taxonomy" id="1590651"/>
    <lineage>
        <taxon>Bacteria</taxon>
        <taxon>Bacillati</taxon>
        <taxon>Bacillota</taxon>
        <taxon>Bacilli</taxon>
        <taxon>Bacillales</taxon>
        <taxon>Paenibacillaceae</taxon>
        <taxon>Gordoniibacillus</taxon>
    </lineage>
</organism>
<sequence>MSDTQTLEHRLTSLEKEQEAQGKRIGAIEGEIKDIVKLLSARPTWLITSLITILTTVTASLIVYVTTHH</sequence>
<evidence type="ECO:0000313" key="3">
    <source>
        <dbReference type="Proteomes" id="UP000031967"/>
    </source>
</evidence>
<keyword evidence="3" id="KW-1185">Reference proteome</keyword>
<reference evidence="2 3" key="1">
    <citation type="submission" date="2014-12" db="EMBL/GenBank/DDBJ databases">
        <title>Draft genome sequence of Paenibacillus kamchatkensis strain B-2647.</title>
        <authorList>
            <person name="Karlyshev A.V."/>
            <person name="Kudryashova E.B."/>
        </authorList>
    </citation>
    <scope>NUCLEOTIDE SEQUENCE [LARGE SCALE GENOMIC DNA]</scope>
    <source>
        <strain evidence="2 3">VKM B-2647</strain>
    </source>
</reference>